<evidence type="ECO:0000313" key="1">
    <source>
        <dbReference type="EMBL" id="ABR50460.1"/>
    </source>
</evidence>
<dbReference type="eggNOG" id="ENOG502ZQ0I">
    <property type="taxonomic scope" value="Bacteria"/>
</dbReference>
<sequence>MRRMAKQMISIKIDIEFDIEDMKKSLKERGILPNKANTDRMVKMIRSGRFLMNKGFLAGQPMDKETLLMYGFTFENE</sequence>
<accession>A6TW92</accession>
<keyword evidence="2" id="KW-1185">Reference proteome</keyword>
<dbReference type="STRING" id="293826.Amet_4386"/>
<dbReference type="KEGG" id="amt:Amet_4386"/>
<reference evidence="2" key="1">
    <citation type="journal article" date="2016" name="Genome Announc.">
        <title>Complete genome sequence of Alkaliphilus metalliredigens strain QYMF, an alkaliphilic and metal-reducing bacterium isolated from borax-contaminated leachate ponds.</title>
        <authorList>
            <person name="Hwang C."/>
            <person name="Copeland A."/>
            <person name="Lucas S."/>
            <person name="Lapidus A."/>
            <person name="Barry K."/>
            <person name="Detter J.C."/>
            <person name="Glavina Del Rio T."/>
            <person name="Hammon N."/>
            <person name="Israni S."/>
            <person name="Dalin E."/>
            <person name="Tice H."/>
            <person name="Pitluck S."/>
            <person name="Chertkov O."/>
            <person name="Brettin T."/>
            <person name="Bruce D."/>
            <person name="Han C."/>
            <person name="Schmutz J."/>
            <person name="Larimer F."/>
            <person name="Land M.L."/>
            <person name="Hauser L."/>
            <person name="Kyrpides N."/>
            <person name="Mikhailova N."/>
            <person name="Ye Q."/>
            <person name="Zhou J."/>
            <person name="Richardson P."/>
            <person name="Fields M.W."/>
        </authorList>
    </citation>
    <scope>NUCLEOTIDE SEQUENCE [LARGE SCALE GENOMIC DNA]</scope>
    <source>
        <strain evidence="2">QYMF</strain>
    </source>
</reference>
<gene>
    <name evidence="1" type="ordered locus">Amet_4386</name>
</gene>
<name>A6TW92_ALKMQ</name>
<dbReference type="HOGENOM" id="CLU_2630284_0_0_9"/>
<organism evidence="1 2">
    <name type="scientific">Alkaliphilus metalliredigens (strain QYMF)</name>
    <dbReference type="NCBI Taxonomy" id="293826"/>
    <lineage>
        <taxon>Bacteria</taxon>
        <taxon>Bacillati</taxon>
        <taxon>Bacillota</taxon>
        <taxon>Clostridia</taxon>
        <taxon>Peptostreptococcales</taxon>
        <taxon>Natronincolaceae</taxon>
        <taxon>Alkaliphilus</taxon>
    </lineage>
</organism>
<evidence type="ECO:0000313" key="2">
    <source>
        <dbReference type="Proteomes" id="UP000001572"/>
    </source>
</evidence>
<dbReference type="EMBL" id="CP000724">
    <property type="protein sequence ID" value="ABR50460.1"/>
    <property type="molecule type" value="Genomic_DNA"/>
</dbReference>
<protein>
    <submittedName>
        <fullName evidence="1">Uncharacterized protein</fullName>
    </submittedName>
</protein>
<dbReference type="AlphaFoldDB" id="A6TW92"/>
<proteinExistence type="predicted"/>
<dbReference type="Proteomes" id="UP000001572">
    <property type="component" value="Chromosome"/>
</dbReference>